<protein>
    <submittedName>
        <fullName evidence="2">Transcription elongation factor family protein</fullName>
    </submittedName>
</protein>
<keyword evidence="2" id="KW-0251">Elongation factor</keyword>
<dbReference type="Proteomes" id="UP000325081">
    <property type="component" value="Unassembled WGS sequence"/>
</dbReference>
<feature type="compositionally biased region" description="Gly residues" evidence="1">
    <location>
        <begin position="95"/>
        <end position="109"/>
    </location>
</feature>
<evidence type="ECO:0000313" key="3">
    <source>
        <dbReference type="Proteomes" id="UP000325081"/>
    </source>
</evidence>
<name>A0A5A7PUM2_STRAF</name>
<evidence type="ECO:0000313" key="2">
    <source>
        <dbReference type="EMBL" id="GER36444.1"/>
    </source>
</evidence>
<evidence type="ECO:0000256" key="1">
    <source>
        <dbReference type="SAM" id="MobiDB-lite"/>
    </source>
</evidence>
<keyword evidence="2" id="KW-0648">Protein biosynthesis</keyword>
<reference evidence="3" key="1">
    <citation type="journal article" date="2019" name="Curr. Biol.">
        <title>Genome Sequence of Striga asiatica Provides Insight into the Evolution of Plant Parasitism.</title>
        <authorList>
            <person name="Yoshida S."/>
            <person name="Kim S."/>
            <person name="Wafula E.K."/>
            <person name="Tanskanen J."/>
            <person name="Kim Y.M."/>
            <person name="Honaas L."/>
            <person name="Yang Z."/>
            <person name="Spallek T."/>
            <person name="Conn C.E."/>
            <person name="Ichihashi Y."/>
            <person name="Cheong K."/>
            <person name="Cui S."/>
            <person name="Der J.P."/>
            <person name="Gundlach H."/>
            <person name="Jiao Y."/>
            <person name="Hori C."/>
            <person name="Ishida J.K."/>
            <person name="Kasahara H."/>
            <person name="Kiba T."/>
            <person name="Kim M.S."/>
            <person name="Koo N."/>
            <person name="Laohavisit A."/>
            <person name="Lee Y.H."/>
            <person name="Lumba S."/>
            <person name="McCourt P."/>
            <person name="Mortimer J.C."/>
            <person name="Mutuku J.M."/>
            <person name="Nomura T."/>
            <person name="Sasaki-Sekimoto Y."/>
            <person name="Seto Y."/>
            <person name="Wang Y."/>
            <person name="Wakatake T."/>
            <person name="Sakakibara H."/>
            <person name="Demura T."/>
            <person name="Yamaguchi S."/>
            <person name="Yoneyama K."/>
            <person name="Manabe R.I."/>
            <person name="Nelson D.C."/>
            <person name="Schulman A.H."/>
            <person name="Timko M.P."/>
            <person name="dePamphilis C.W."/>
            <person name="Choi D."/>
            <person name="Shirasu K."/>
        </authorList>
    </citation>
    <scope>NUCLEOTIDE SEQUENCE [LARGE SCALE GENOMIC DNA]</scope>
    <source>
        <strain evidence="3">cv. UVA1</strain>
    </source>
</reference>
<feature type="region of interest" description="Disordered" evidence="1">
    <location>
        <begin position="92"/>
        <end position="116"/>
    </location>
</feature>
<dbReference type="EMBL" id="BKCP01005183">
    <property type="protein sequence ID" value="GER36444.1"/>
    <property type="molecule type" value="Genomic_DNA"/>
</dbReference>
<accession>A0A5A7PUM2</accession>
<organism evidence="2 3">
    <name type="scientific">Striga asiatica</name>
    <name type="common">Asiatic witchweed</name>
    <name type="synonym">Buchnera asiatica</name>
    <dbReference type="NCBI Taxonomy" id="4170"/>
    <lineage>
        <taxon>Eukaryota</taxon>
        <taxon>Viridiplantae</taxon>
        <taxon>Streptophyta</taxon>
        <taxon>Embryophyta</taxon>
        <taxon>Tracheophyta</taxon>
        <taxon>Spermatophyta</taxon>
        <taxon>Magnoliopsida</taxon>
        <taxon>eudicotyledons</taxon>
        <taxon>Gunneridae</taxon>
        <taxon>Pentapetalae</taxon>
        <taxon>asterids</taxon>
        <taxon>lamiids</taxon>
        <taxon>Lamiales</taxon>
        <taxon>Orobanchaceae</taxon>
        <taxon>Buchnereae</taxon>
        <taxon>Striga</taxon>
    </lineage>
</organism>
<gene>
    <name evidence="2" type="ORF">STAS_12782</name>
</gene>
<keyword evidence="3" id="KW-1185">Reference proteome</keyword>
<dbReference type="AlphaFoldDB" id="A0A5A7PUM2"/>
<comment type="caution">
    <text evidence="2">The sequence shown here is derived from an EMBL/GenBank/DDBJ whole genome shotgun (WGS) entry which is preliminary data.</text>
</comment>
<dbReference type="GO" id="GO:0003746">
    <property type="term" value="F:translation elongation factor activity"/>
    <property type="evidence" value="ECO:0007669"/>
    <property type="project" value="UniProtKB-KW"/>
</dbReference>
<proteinExistence type="predicted"/>
<sequence length="197" mass="20147">MAADSITGWIKPHLDYYYCPTSDSARPQKPELVPAEDEPLMKLWAHGSPILPAASYWPPPKFGIPARNEPPAKKEPPTPPLPVGGRIGALSAPGFGRGGGTASGGGAGRGTPATRAAAAAGLGRRARRVPPPTGTFLRVPPWVQYLRQALQNVGTSGAAAVGGWAGGCPSPAAAEEEAAALAASVAKLHAALRAREN</sequence>